<dbReference type="InterPro" id="IPR001854">
    <property type="entry name" value="Ribosomal_uL29"/>
</dbReference>
<dbReference type="Proteomes" id="UP000009223">
    <property type="component" value="Chromosome"/>
</dbReference>
<dbReference type="GO" id="GO:0003735">
    <property type="term" value="F:structural constituent of ribosome"/>
    <property type="evidence" value="ECO:0007669"/>
    <property type="project" value="InterPro"/>
</dbReference>
<gene>
    <name evidence="5 6" type="primary">rpmC</name>
    <name evidence="6" type="ordered locus">TREPR_1485</name>
</gene>
<dbReference type="HOGENOM" id="CLU_158491_5_0_12"/>
<dbReference type="RefSeq" id="WP_015708620.1">
    <property type="nucleotide sequence ID" value="NC_015578.1"/>
</dbReference>
<accession>F5YQ17</accession>
<reference evidence="7" key="1">
    <citation type="submission" date="2009-12" db="EMBL/GenBank/DDBJ databases">
        <title>Complete sequence of Treponema primitia strain ZAS-2.</title>
        <authorList>
            <person name="Tetu S.G."/>
            <person name="Matson E."/>
            <person name="Ren Q."/>
            <person name="Seshadri R."/>
            <person name="Elbourne L."/>
            <person name="Hassan K.A."/>
            <person name="Durkin A."/>
            <person name="Radune D."/>
            <person name="Mohamoud Y."/>
            <person name="Shay R."/>
            <person name="Jin S."/>
            <person name="Zhang X."/>
            <person name="Lucey K."/>
            <person name="Ballor N.R."/>
            <person name="Ottesen E."/>
            <person name="Rosenthal R."/>
            <person name="Allen A."/>
            <person name="Leadbetter J.R."/>
            <person name="Paulsen I.T."/>
        </authorList>
    </citation>
    <scope>NUCLEOTIDE SEQUENCE [LARGE SCALE GENOMIC DNA]</scope>
    <source>
        <strain evidence="7">ATCC BAA-887 / DSM 12427 / ZAS-2</strain>
    </source>
</reference>
<evidence type="ECO:0000256" key="2">
    <source>
        <dbReference type="ARBA" id="ARBA00022980"/>
    </source>
</evidence>
<dbReference type="GO" id="GO:1990904">
    <property type="term" value="C:ribonucleoprotein complex"/>
    <property type="evidence" value="ECO:0007669"/>
    <property type="project" value="UniProtKB-KW"/>
</dbReference>
<sequence>MRNSFKNLSFAELKAKRDELNRKYMELRFQMVIGHVENPLQKRTMRRQVARLNSMIRAQEITQAKESILAAKA</sequence>
<dbReference type="eggNOG" id="COG0255">
    <property type="taxonomic scope" value="Bacteria"/>
</dbReference>
<protein>
    <recommendedName>
        <fullName evidence="4 5">Large ribosomal subunit protein uL29</fullName>
    </recommendedName>
</protein>
<dbReference type="SUPFAM" id="SSF46561">
    <property type="entry name" value="Ribosomal protein L29 (L29p)"/>
    <property type="match status" value="1"/>
</dbReference>
<comment type="similarity">
    <text evidence="1 5">Belongs to the universal ribosomal protein uL29 family.</text>
</comment>
<proteinExistence type="inferred from homology"/>
<dbReference type="InterPro" id="IPR036049">
    <property type="entry name" value="Ribosomal_uL29_sf"/>
</dbReference>
<name>F5YQ17_TREPZ</name>
<reference evidence="6 7" key="2">
    <citation type="journal article" date="2011" name="ISME J.">
        <title>RNA-seq reveals cooperative metabolic interactions between two termite-gut spirochete species in co-culture.</title>
        <authorList>
            <person name="Rosenthal A.Z."/>
            <person name="Matson E.G."/>
            <person name="Eldar A."/>
            <person name="Leadbetter J.R."/>
        </authorList>
    </citation>
    <scope>NUCLEOTIDE SEQUENCE [LARGE SCALE GENOMIC DNA]</scope>
    <source>
        <strain evidence="7">ATCC BAA-887 / DSM 12427 / ZAS-2</strain>
    </source>
</reference>
<evidence type="ECO:0000313" key="7">
    <source>
        <dbReference type="Proteomes" id="UP000009223"/>
    </source>
</evidence>
<dbReference type="KEGG" id="tpi:TREPR_1485"/>
<dbReference type="Gene3D" id="1.10.287.310">
    <property type="match status" value="1"/>
</dbReference>
<dbReference type="GO" id="GO:0005840">
    <property type="term" value="C:ribosome"/>
    <property type="evidence" value="ECO:0007669"/>
    <property type="project" value="UniProtKB-KW"/>
</dbReference>
<keyword evidence="7" id="KW-1185">Reference proteome</keyword>
<dbReference type="GO" id="GO:0006412">
    <property type="term" value="P:translation"/>
    <property type="evidence" value="ECO:0007669"/>
    <property type="project" value="UniProtKB-UniRule"/>
</dbReference>
<organism evidence="6 7">
    <name type="scientific">Treponema primitia (strain ATCC BAA-887 / DSM 12427 / ZAS-2)</name>
    <dbReference type="NCBI Taxonomy" id="545694"/>
    <lineage>
        <taxon>Bacteria</taxon>
        <taxon>Pseudomonadati</taxon>
        <taxon>Spirochaetota</taxon>
        <taxon>Spirochaetia</taxon>
        <taxon>Spirochaetales</taxon>
        <taxon>Treponemataceae</taxon>
        <taxon>Treponema</taxon>
    </lineage>
</organism>
<dbReference type="NCBIfam" id="TIGR00012">
    <property type="entry name" value="L29"/>
    <property type="match status" value="1"/>
</dbReference>
<keyword evidence="2 5" id="KW-0689">Ribosomal protein</keyword>
<evidence type="ECO:0000313" key="6">
    <source>
        <dbReference type="EMBL" id="AEF85275.1"/>
    </source>
</evidence>
<evidence type="ECO:0000256" key="1">
    <source>
        <dbReference type="ARBA" id="ARBA00009254"/>
    </source>
</evidence>
<dbReference type="HAMAP" id="MF_00374">
    <property type="entry name" value="Ribosomal_uL29"/>
    <property type="match status" value="1"/>
</dbReference>
<dbReference type="Pfam" id="PF00831">
    <property type="entry name" value="Ribosomal_L29"/>
    <property type="match status" value="1"/>
</dbReference>
<evidence type="ECO:0000256" key="3">
    <source>
        <dbReference type="ARBA" id="ARBA00023274"/>
    </source>
</evidence>
<evidence type="ECO:0000256" key="5">
    <source>
        <dbReference type="HAMAP-Rule" id="MF_00374"/>
    </source>
</evidence>
<dbReference type="AlphaFoldDB" id="F5YQ17"/>
<dbReference type="EMBL" id="CP001843">
    <property type="protein sequence ID" value="AEF85275.1"/>
    <property type="molecule type" value="Genomic_DNA"/>
</dbReference>
<dbReference type="STRING" id="545694.TREPR_1485"/>
<keyword evidence="3 5" id="KW-0687">Ribonucleoprotein</keyword>
<evidence type="ECO:0000256" key="4">
    <source>
        <dbReference type="ARBA" id="ARBA00035204"/>
    </source>
</evidence>